<accession>A0A6H5GM48</accession>
<name>A0A6H5GM48_9HEMI</name>
<organism evidence="2 3">
    <name type="scientific">Nesidiocoris tenuis</name>
    <dbReference type="NCBI Taxonomy" id="355587"/>
    <lineage>
        <taxon>Eukaryota</taxon>
        <taxon>Metazoa</taxon>
        <taxon>Ecdysozoa</taxon>
        <taxon>Arthropoda</taxon>
        <taxon>Hexapoda</taxon>
        <taxon>Insecta</taxon>
        <taxon>Pterygota</taxon>
        <taxon>Neoptera</taxon>
        <taxon>Paraneoptera</taxon>
        <taxon>Hemiptera</taxon>
        <taxon>Heteroptera</taxon>
        <taxon>Panheteroptera</taxon>
        <taxon>Cimicomorpha</taxon>
        <taxon>Miridae</taxon>
        <taxon>Dicyphina</taxon>
        <taxon>Nesidiocoris</taxon>
    </lineage>
</organism>
<keyword evidence="3" id="KW-1185">Reference proteome</keyword>
<dbReference type="AlphaFoldDB" id="A0A6H5GM48"/>
<protein>
    <recommendedName>
        <fullName evidence="1">Reverse transcriptase zinc-binding domain-containing protein</fullName>
    </recommendedName>
</protein>
<evidence type="ECO:0000259" key="1">
    <source>
        <dbReference type="Pfam" id="PF13966"/>
    </source>
</evidence>
<dbReference type="EMBL" id="CADCXU010014567">
    <property type="protein sequence ID" value="CAB0004155.1"/>
    <property type="molecule type" value="Genomic_DNA"/>
</dbReference>
<dbReference type="InterPro" id="IPR026960">
    <property type="entry name" value="RVT-Znf"/>
</dbReference>
<sequence>MLSLSRINIRVLTGVLTGHCPLRYHLNKMGLGEITECRLCGGGEETAEHLLCDCPAAAYARFRHLGSGLLQPEALQRVATKNILAFLKERTDHPNAPWIKYIKDEWKRLQTISTSTDCWPIREGRFVEHRARATAHSPCVIPIMRSHGEDLRGDFGFRERSDQLLI</sequence>
<evidence type="ECO:0000313" key="3">
    <source>
        <dbReference type="Proteomes" id="UP000479000"/>
    </source>
</evidence>
<dbReference type="Pfam" id="PF13966">
    <property type="entry name" value="zf-RVT"/>
    <property type="match status" value="1"/>
</dbReference>
<dbReference type="Proteomes" id="UP000479000">
    <property type="component" value="Unassembled WGS sequence"/>
</dbReference>
<proteinExistence type="predicted"/>
<reference evidence="2 3" key="1">
    <citation type="submission" date="2020-02" db="EMBL/GenBank/DDBJ databases">
        <authorList>
            <person name="Ferguson B K."/>
        </authorList>
    </citation>
    <scope>NUCLEOTIDE SEQUENCE [LARGE SCALE GENOMIC DNA]</scope>
</reference>
<dbReference type="OrthoDB" id="6772408at2759"/>
<gene>
    <name evidence="2" type="ORF">NTEN_LOCUS9632</name>
</gene>
<feature type="domain" description="Reverse transcriptase zinc-binding" evidence="1">
    <location>
        <begin position="15"/>
        <end position="58"/>
    </location>
</feature>
<evidence type="ECO:0000313" key="2">
    <source>
        <dbReference type="EMBL" id="CAB0004155.1"/>
    </source>
</evidence>